<sequence>MRSETGDEAQGKGWGRFEDKAQDRWHHPPPQIFTRGTFFRSSKGTGNSNLWLDHPKPPLI</sequence>
<feature type="compositionally biased region" description="Polar residues" evidence="1">
    <location>
        <begin position="39"/>
        <end position="50"/>
    </location>
</feature>
<dbReference type="AlphaFoldDB" id="A0A8D4N8T8"/>
<protein>
    <submittedName>
        <fullName evidence="2">Uncharacterized protein</fullName>
    </submittedName>
</protein>
<dbReference type="EMBL" id="CP032482">
    <property type="protein sequence ID" value="AYD45458.1"/>
    <property type="molecule type" value="Genomic_DNA"/>
</dbReference>
<evidence type="ECO:0000256" key="1">
    <source>
        <dbReference type="SAM" id="MobiDB-lite"/>
    </source>
</evidence>
<proteinExistence type="predicted"/>
<evidence type="ECO:0000313" key="2">
    <source>
        <dbReference type="EMBL" id="AYD45458.1"/>
    </source>
</evidence>
<name>A0A8D4N8T8_9GAMM</name>
<gene>
    <name evidence="2" type="ORF">DXZ79_18225</name>
</gene>
<organism evidence="2 3">
    <name type="scientific">Yersinia rochesterensis</name>
    <dbReference type="NCBI Taxonomy" id="1604335"/>
    <lineage>
        <taxon>Bacteria</taxon>
        <taxon>Pseudomonadati</taxon>
        <taxon>Pseudomonadota</taxon>
        <taxon>Gammaproteobacteria</taxon>
        <taxon>Enterobacterales</taxon>
        <taxon>Yersiniaceae</taxon>
        <taxon>Yersinia</taxon>
    </lineage>
</organism>
<feature type="compositionally biased region" description="Basic and acidic residues" evidence="1">
    <location>
        <begin position="15"/>
        <end position="26"/>
    </location>
</feature>
<feature type="region of interest" description="Disordered" evidence="1">
    <location>
        <begin position="1"/>
        <end position="60"/>
    </location>
</feature>
<accession>A0A8D4N8T8</accession>
<reference evidence="2 3" key="1">
    <citation type="submission" date="2018-09" db="EMBL/GenBank/DDBJ databases">
        <title>Yersinia kristensenii subsp. rochesterensis subsp. nov., Isolated from Human Feces.</title>
        <authorList>
            <person name="Cunningham S.A."/>
            <person name="Jeraldo P."/>
            <person name="Patel R."/>
        </authorList>
    </citation>
    <scope>NUCLEOTIDE SEQUENCE [LARGE SCALE GENOMIC DNA]</scope>
    <source>
        <strain evidence="2 3">ATCC BAA-2637</strain>
    </source>
</reference>
<evidence type="ECO:0000313" key="3">
    <source>
        <dbReference type="Proteomes" id="UP000265864"/>
    </source>
</evidence>
<dbReference type="Proteomes" id="UP000265864">
    <property type="component" value="Chromosome"/>
</dbReference>